<evidence type="ECO:0000313" key="2">
    <source>
        <dbReference type="EMBL" id="OGZ95055.1"/>
    </source>
</evidence>
<dbReference type="PANTHER" id="PTHR34504">
    <property type="entry name" value="ANTITOXIN HICB"/>
    <property type="match status" value="1"/>
</dbReference>
<evidence type="ECO:0000259" key="1">
    <source>
        <dbReference type="Pfam" id="PF15919"/>
    </source>
</evidence>
<dbReference type="Proteomes" id="UP000178574">
    <property type="component" value="Unassembled WGS sequence"/>
</dbReference>
<dbReference type="EMBL" id="MHQD01000043">
    <property type="protein sequence ID" value="OGZ95055.1"/>
    <property type="molecule type" value="Genomic_DNA"/>
</dbReference>
<feature type="domain" description="HicB-like antitoxin of toxin-antitoxin system" evidence="1">
    <location>
        <begin position="8"/>
        <end position="66"/>
    </location>
</feature>
<dbReference type="PROSITE" id="PS51257">
    <property type="entry name" value="PROKAR_LIPOPROTEIN"/>
    <property type="match status" value="1"/>
</dbReference>
<dbReference type="InterPro" id="IPR051404">
    <property type="entry name" value="TA_system_antitoxin"/>
</dbReference>
<sequence>MKTKLSHYYIILRPEPEGGYTVIVPSLAGCVTYGRTLREAKIMAADAIKAYIESLKKHREPIPTDTETFFATLDLAHAPAS</sequence>
<comment type="caution">
    <text evidence="2">The sequence shown here is derived from an EMBL/GenBank/DDBJ whole genome shotgun (WGS) entry which is preliminary data.</text>
</comment>
<evidence type="ECO:0000313" key="3">
    <source>
        <dbReference type="Proteomes" id="UP000178574"/>
    </source>
</evidence>
<gene>
    <name evidence="2" type="ORF">A2847_02940</name>
</gene>
<dbReference type="Gene3D" id="3.30.160.250">
    <property type="match status" value="1"/>
</dbReference>
<dbReference type="InterPro" id="IPR031807">
    <property type="entry name" value="HicB-like"/>
</dbReference>
<dbReference type="AlphaFoldDB" id="A0A1G2K6R8"/>
<protein>
    <submittedName>
        <fullName evidence="2">Antitoxin HicB</fullName>
    </submittedName>
</protein>
<dbReference type="Pfam" id="PF15919">
    <property type="entry name" value="HicB_lk_antitox"/>
    <property type="match status" value="1"/>
</dbReference>
<organism evidence="2 3">
    <name type="scientific">Candidatus Sungbacteria bacterium RIFCSPHIGHO2_01_FULL_50_25</name>
    <dbReference type="NCBI Taxonomy" id="1802265"/>
    <lineage>
        <taxon>Bacteria</taxon>
        <taxon>Candidatus Sungiibacteriota</taxon>
    </lineage>
</organism>
<reference evidence="2 3" key="1">
    <citation type="journal article" date="2016" name="Nat. Commun.">
        <title>Thousands of microbial genomes shed light on interconnected biogeochemical processes in an aquifer system.</title>
        <authorList>
            <person name="Anantharaman K."/>
            <person name="Brown C.T."/>
            <person name="Hug L.A."/>
            <person name="Sharon I."/>
            <person name="Castelle C.J."/>
            <person name="Probst A.J."/>
            <person name="Thomas B.C."/>
            <person name="Singh A."/>
            <person name="Wilkins M.J."/>
            <person name="Karaoz U."/>
            <person name="Brodie E.L."/>
            <person name="Williams K.H."/>
            <person name="Hubbard S.S."/>
            <person name="Banfield J.F."/>
        </authorList>
    </citation>
    <scope>NUCLEOTIDE SEQUENCE [LARGE SCALE GENOMIC DNA]</scope>
</reference>
<dbReference type="InterPro" id="IPR035069">
    <property type="entry name" value="TTHA1013/TTHA0281-like"/>
</dbReference>
<proteinExistence type="predicted"/>
<accession>A0A1G2K6R8</accession>
<dbReference type="PANTHER" id="PTHR34504:SF2">
    <property type="entry name" value="UPF0150 PROTEIN SSL0259"/>
    <property type="match status" value="1"/>
</dbReference>
<dbReference type="SUPFAM" id="SSF143100">
    <property type="entry name" value="TTHA1013/TTHA0281-like"/>
    <property type="match status" value="1"/>
</dbReference>
<name>A0A1G2K6R8_9BACT</name>